<dbReference type="PANTHER" id="PTHR36923">
    <property type="entry name" value="FERREDOXIN"/>
    <property type="match status" value="1"/>
</dbReference>
<keyword evidence="10" id="KW-1185">Reference proteome</keyword>
<comment type="function">
    <text evidence="8">Ferredoxins are iron-sulfur proteins that transfer electrons in a wide variety of metabolic reactions.</text>
</comment>
<keyword evidence="3 8" id="KW-0479">Metal-binding</keyword>
<evidence type="ECO:0000313" key="10">
    <source>
        <dbReference type="Proteomes" id="UP000247569"/>
    </source>
</evidence>
<dbReference type="Pfam" id="PF13370">
    <property type="entry name" value="Fer4_13"/>
    <property type="match status" value="1"/>
</dbReference>
<keyword evidence="4 8" id="KW-0249">Electron transport</keyword>
<name>A0A318JXK0_9NOCA</name>
<evidence type="ECO:0000256" key="3">
    <source>
        <dbReference type="ARBA" id="ARBA00022723"/>
    </source>
</evidence>
<keyword evidence="2 8" id="KW-0813">Transport</keyword>
<evidence type="ECO:0000256" key="2">
    <source>
        <dbReference type="ARBA" id="ARBA00022448"/>
    </source>
</evidence>
<dbReference type="GO" id="GO:0051538">
    <property type="term" value="F:3 iron, 4 sulfur cluster binding"/>
    <property type="evidence" value="ECO:0007669"/>
    <property type="project" value="UniProtKB-KW"/>
</dbReference>
<dbReference type="InterPro" id="IPR051269">
    <property type="entry name" value="Fe-S_cluster_ET"/>
</dbReference>
<protein>
    <recommendedName>
        <fullName evidence="8">Ferredoxin</fullName>
    </recommendedName>
</protein>
<keyword evidence="7" id="KW-0003">3Fe-4S</keyword>
<dbReference type="Gene3D" id="3.30.70.20">
    <property type="match status" value="1"/>
</dbReference>
<gene>
    <name evidence="9" type="ORF">DFR70_11272</name>
</gene>
<accession>A0A318JXK0</accession>
<comment type="caution">
    <text evidence="9">The sequence shown here is derived from an EMBL/GenBank/DDBJ whole genome shotgun (WGS) entry which is preliminary data.</text>
</comment>
<dbReference type="PRINTS" id="PR00352">
    <property type="entry name" value="3FE4SFRDOXIN"/>
</dbReference>
<dbReference type="PANTHER" id="PTHR36923:SF3">
    <property type="entry name" value="FERREDOXIN"/>
    <property type="match status" value="1"/>
</dbReference>
<evidence type="ECO:0000256" key="6">
    <source>
        <dbReference type="ARBA" id="ARBA00023014"/>
    </source>
</evidence>
<dbReference type="AlphaFoldDB" id="A0A318JXK0"/>
<evidence type="ECO:0000256" key="5">
    <source>
        <dbReference type="ARBA" id="ARBA00023004"/>
    </source>
</evidence>
<evidence type="ECO:0000256" key="8">
    <source>
        <dbReference type="RuleBase" id="RU368020"/>
    </source>
</evidence>
<dbReference type="GO" id="GO:0005506">
    <property type="term" value="F:iron ion binding"/>
    <property type="evidence" value="ECO:0007669"/>
    <property type="project" value="UniProtKB-UniRule"/>
</dbReference>
<evidence type="ECO:0000313" key="9">
    <source>
        <dbReference type="EMBL" id="PXX59155.1"/>
    </source>
</evidence>
<reference evidence="9 10" key="1">
    <citation type="submission" date="2018-05" db="EMBL/GenBank/DDBJ databases">
        <title>Genomic Encyclopedia of Type Strains, Phase IV (KMG-IV): sequencing the most valuable type-strain genomes for metagenomic binning, comparative biology and taxonomic classification.</title>
        <authorList>
            <person name="Goeker M."/>
        </authorList>
    </citation>
    <scope>NUCLEOTIDE SEQUENCE [LARGE SCALE GENOMIC DNA]</scope>
    <source>
        <strain evidence="9 10">DSM 44704</strain>
    </source>
</reference>
<dbReference type="SUPFAM" id="SSF54862">
    <property type="entry name" value="4Fe-4S ferredoxins"/>
    <property type="match status" value="1"/>
</dbReference>
<dbReference type="Proteomes" id="UP000247569">
    <property type="component" value="Unassembled WGS sequence"/>
</dbReference>
<proteinExistence type="predicted"/>
<dbReference type="RefSeq" id="WP_040735978.1">
    <property type="nucleotide sequence ID" value="NZ_QJKF01000012.1"/>
</dbReference>
<organism evidence="9 10">
    <name type="scientific">Nocardia tenerifensis</name>
    <dbReference type="NCBI Taxonomy" id="228006"/>
    <lineage>
        <taxon>Bacteria</taxon>
        <taxon>Bacillati</taxon>
        <taxon>Actinomycetota</taxon>
        <taxon>Actinomycetes</taxon>
        <taxon>Mycobacteriales</taxon>
        <taxon>Nocardiaceae</taxon>
        <taxon>Nocardia</taxon>
    </lineage>
</organism>
<dbReference type="GO" id="GO:0009055">
    <property type="term" value="F:electron transfer activity"/>
    <property type="evidence" value="ECO:0007669"/>
    <property type="project" value="UniProtKB-UniRule"/>
</dbReference>
<keyword evidence="6 8" id="KW-0411">Iron-sulfur</keyword>
<evidence type="ECO:0000256" key="1">
    <source>
        <dbReference type="ARBA" id="ARBA00001927"/>
    </source>
</evidence>
<dbReference type="OrthoDB" id="4557285at2"/>
<dbReference type="EMBL" id="QJKF01000012">
    <property type="protein sequence ID" value="PXX59155.1"/>
    <property type="molecule type" value="Genomic_DNA"/>
</dbReference>
<keyword evidence="5 8" id="KW-0408">Iron</keyword>
<sequence length="76" mass="8107">MAEQQWRIEVDRGACLGSGMCTGIAPEHFTLVDGRSQPVKEVVAPDELLVDAAESCPIEAILVRGADTGEILSPEQ</sequence>
<evidence type="ECO:0000256" key="4">
    <source>
        <dbReference type="ARBA" id="ARBA00022982"/>
    </source>
</evidence>
<evidence type="ECO:0000256" key="7">
    <source>
        <dbReference type="ARBA" id="ARBA00023291"/>
    </source>
</evidence>
<comment type="cofactor">
    <cofactor evidence="1">
        <name>[3Fe-4S] cluster</name>
        <dbReference type="ChEBI" id="CHEBI:21137"/>
    </cofactor>
</comment>
<dbReference type="InterPro" id="IPR001080">
    <property type="entry name" value="3Fe4S_ferredoxin"/>
</dbReference>